<sequence>MSLRDFTEKAENYLLSIINGNKLGFSSSLIKSNLFILSKVFRSIVKTRHFLYDKRIFRDRTLGCLVVSIGNLTTGGTGKTPVTEIFARTLTEKGRRVAILSRGYRSKSKPLKTKLLDKFRGKKTVSPPRVVSEGNNEVLLGPHMAGDEPYMLACNVPKAIVLTDPDRVKSGRFAIRNYQADTLLMDDGFQQLRLKPRINILLIDSTNPFSNHFLLPRGLLREPIKNMRRAHFIFLTKANGGNHLRHLKKFIRKHNTKAEIIECTHRPKFLKSLIDQKQSLLSQLKGMKIAAISAIAVPQSFEDFLIGFGAEIVYKERYADHHMYYEDEVDTFIKNSEEAGAELIVTTEKDAVRFPEIKKSTIDITYLRVEIDILSGEESFNDCISRICFS</sequence>
<evidence type="ECO:0000256" key="2">
    <source>
        <dbReference type="ARBA" id="ARBA00004870"/>
    </source>
</evidence>
<dbReference type="SUPFAM" id="SSF52540">
    <property type="entry name" value="P-loop containing nucleoside triphosphate hydrolases"/>
    <property type="match status" value="1"/>
</dbReference>
<comment type="similarity">
    <text evidence="13">Belongs to the LpxK family.</text>
</comment>
<evidence type="ECO:0000256" key="10">
    <source>
        <dbReference type="ARBA" id="ARBA00022840"/>
    </source>
</evidence>
<keyword evidence="6 13" id="KW-0441">Lipid A biosynthesis</keyword>
<keyword evidence="9 13" id="KW-0418">Kinase</keyword>
<evidence type="ECO:0000256" key="3">
    <source>
        <dbReference type="ARBA" id="ARBA00012071"/>
    </source>
</evidence>
<keyword evidence="15" id="KW-1185">Reference proteome</keyword>
<dbReference type="Pfam" id="PF02606">
    <property type="entry name" value="LpxK"/>
    <property type="match status" value="1"/>
</dbReference>
<evidence type="ECO:0000256" key="6">
    <source>
        <dbReference type="ARBA" id="ARBA00022556"/>
    </source>
</evidence>
<evidence type="ECO:0000256" key="13">
    <source>
        <dbReference type="HAMAP-Rule" id="MF_00409"/>
    </source>
</evidence>
<reference evidence="14 15" key="1">
    <citation type="submission" date="2023-02" db="EMBL/GenBank/DDBJ databases">
        <title>Genome sequence of Lentisphaera profundi SAORIC-696.</title>
        <authorList>
            <person name="Kim e."/>
            <person name="Cho J.-C."/>
            <person name="Choi A."/>
            <person name="Kang I."/>
        </authorList>
    </citation>
    <scope>NUCLEOTIDE SEQUENCE [LARGE SCALE GENOMIC DNA]</scope>
    <source>
        <strain evidence="14 15">SAORIC-696</strain>
    </source>
</reference>
<dbReference type="PANTHER" id="PTHR42724">
    <property type="entry name" value="TETRAACYLDISACCHARIDE 4'-KINASE"/>
    <property type="match status" value="1"/>
</dbReference>
<dbReference type="PANTHER" id="PTHR42724:SF1">
    <property type="entry name" value="TETRAACYLDISACCHARIDE 4'-KINASE, MITOCHONDRIAL-RELATED"/>
    <property type="match status" value="1"/>
</dbReference>
<dbReference type="RefSeq" id="WP_274150525.1">
    <property type="nucleotide sequence ID" value="NZ_CP117811.1"/>
</dbReference>
<dbReference type="NCBIfam" id="TIGR00682">
    <property type="entry name" value="lpxK"/>
    <property type="match status" value="1"/>
</dbReference>
<keyword evidence="5 13" id="KW-0444">Lipid biosynthesis</keyword>
<comment type="catalytic activity">
    <reaction evidence="13">
        <text>a lipid A disaccharide + ATP = a lipid IVA + ADP + H(+)</text>
        <dbReference type="Rhea" id="RHEA:67840"/>
        <dbReference type="ChEBI" id="CHEBI:15378"/>
        <dbReference type="ChEBI" id="CHEBI:30616"/>
        <dbReference type="ChEBI" id="CHEBI:176343"/>
        <dbReference type="ChEBI" id="CHEBI:176425"/>
        <dbReference type="ChEBI" id="CHEBI:456216"/>
        <dbReference type="EC" id="2.7.1.130"/>
    </reaction>
</comment>
<dbReference type="EMBL" id="CP117811">
    <property type="protein sequence ID" value="WDE96459.1"/>
    <property type="molecule type" value="Genomic_DNA"/>
</dbReference>
<dbReference type="Proteomes" id="UP001214250">
    <property type="component" value="Chromosome 1"/>
</dbReference>
<keyword evidence="7 13" id="KW-0808">Transferase</keyword>
<evidence type="ECO:0000256" key="9">
    <source>
        <dbReference type="ARBA" id="ARBA00022777"/>
    </source>
</evidence>
<dbReference type="InterPro" id="IPR027417">
    <property type="entry name" value="P-loop_NTPase"/>
</dbReference>
<dbReference type="EC" id="2.7.1.130" evidence="3 13"/>
<organism evidence="14 15">
    <name type="scientific">Lentisphaera profundi</name>
    <dbReference type="NCBI Taxonomy" id="1658616"/>
    <lineage>
        <taxon>Bacteria</taxon>
        <taxon>Pseudomonadati</taxon>
        <taxon>Lentisphaerota</taxon>
        <taxon>Lentisphaeria</taxon>
        <taxon>Lentisphaerales</taxon>
        <taxon>Lentisphaeraceae</taxon>
        <taxon>Lentisphaera</taxon>
    </lineage>
</organism>
<dbReference type="CDD" id="cd01983">
    <property type="entry name" value="SIMIBI"/>
    <property type="match status" value="1"/>
</dbReference>
<evidence type="ECO:0000256" key="8">
    <source>
        <dbReference type="ARBA" id="ARBA00022741"/>
    </source>
</evidence>
<comment type="pathway">
    <text evidence="2 13">Glycolipid biosynthesis; lipid IV(A) biosynthesis; lipid IV(A) from (3R)-3-hydroxytetradecanoyl-[acyl-carrier-protein] and UDP-N-acetyl-alpha-D-glucosamine: step 6/6.</text>
</comment>
<protein>
    <recommendedName>
        <fullName evidence="4 13">Tetraacyldisaccharide 4'-kinase</fullName>
        <ecNumber evidence="3 13">2.7.1.130</ecNumber>
    </recommendedName>
    <alternativeName>
        <fullName evidence="12 13">Lipid A 4'-kinase</fullName>
    </alternativeName>
</protein>
<evidence type="ECO:0000256" key="1">
    <source>
        <dbReference type="ARBA" id="ARBA00002274"/>
    </source>
</evidence>
<evidence type="ECO:0000256" key="5">
    <source>
        <dbReference type="ARBA" id="ARBA00022516"/>
    </source>
</evidence>
<accession>A0ABY7VUM8</accession>
<evidence type="ECO:0000256" key="11">
    <source>
        <dbReference type="ARBA" id="ARBA00023098"/>
    </source>
</evidence>
<evidence type="ECO:0000256" key="12">
    <source>
        <dbReference type="ARBA" id="ARBA00029757"/>
    </source>
</evidence>
<dbReference type="InterPro" id="IPR003758">
    <property type="entry name" value="LpxK"/>
</dbReference>
<dbReference type="HAMAP" id="MF_00409">
    <property type="entry name" value="LpxK"/>
    <property type="match status" value="1"/>
</dbReference>
<feature type="binding site" evidence="13">
    <location>
        <begin position="73"/>
        <end position="80"/>
    </location>
    <ligand>
        <name>ATP</name>
        <dbReference type="ChEBI" id="CHEBI:30616"/>
    </ligand>
</feature>
<keyword evidence="8 13" id="KW-0547">Nucleotide-binding</keyword>
<evidence type="ECO:0000313" key="14">
    <source>
        <dbReference type="EMBL" id="WDE96459.1"/>
    </source>
</evidence>
<dbReference type="GO" id="GO:0009029">
    <property type="term" value="F:lipid-A 4'-kinase activity"/>
    <property type="evidence" value="ECO:0007669"/>
    <property type="project" value="UniProtKB-EC"/>
</dbReference>
<keyword evidence="11 13" id="KW-0443">Lipid metabolism</keyword>
<name>A0ABY7VUM8_9BACT</name>
<evidence type="ECO:0000256" key="4">
    <source>
        <dbReference type="ARBA" id="ARBA00016436"/>
    </source>
</evidence>
<proteinExistence type="inferred from homology"/>
<keyword evidence="10 13" id="KW-0067">ATP-binding</keyword>
<evidence type="ECO:0000256" key="7">
    <source>
        <dbReference type="ARBA" id="ARBA00022679"/>
    </source>
</evidence>
<evidence type="ECO:0000313" key="15">
    <source>
        <dbReference type="Proteomes" id="UP001214250"/>
    </source>
</evidence>
<gene>
    <name evidence="13 14" type="primary">lpxK</name>
    <name evidence="14" type="ORF">PQO03_00580</name>
</gene>
<comment type="function">
    <text evidence="1 13">Transfers the gamma-phosphate of ATP to the 4'-position of a tetraacyldisaccharide 1-phosphate intermediate (termed DS-1-P) to form tetraacyldisaccharide 1,4'-bis-phosphate (lipid IVA).</text>
</comment>